<name>A0ABY2LZW7_9LEPT</name>
<dbReference type="EC" id="2.1.1.-" evidence="1"/>
<comment type="caution">
    <text evidence="1">The sequence shown here is derived from an EMBL/GenBank/DDBJ whole genome shotgun (WGS) entry which is preliminary data.</text>
</comment>
<dbReference type="GO" id="GO:0032259">
    <property type="term" value="P:methylation"/>
    <property type="evidence" value="ECO:0007669"/>
    <property type="project" value="UniProtKB-KW"/>
</dbReference>
<keyword evidence="1" id="KW-0808">Transferase</keyword>
<keyword evidence="1" id="KW-0489">Methyltransferase</keyword>
<evidence type="ECO:0000313" key="1">
    <source>
        <dbReference type="EMBL" id="TGL16502.1"/>
    </source>
</evidence>
<reference evidence="2" key="1">
    <citation type="journal article" date="2019" name="PLoS Negl. Trop. Dis.">
        <title>Revisiting the worldwide diversity of Leptospira species in the environment.</title>
        <authorList>
            <person name="Vincent A.T."/>
            <person name="Schiettekatte O."/>
            <person name="Bourhy P."/>
            <person name="Veyrier F.J."/>
            <person name="Picardeau M."/>
        </authorList>
    </citation>
    <scope>NUCLEOTIDE SEQUENCE [LARGE SCALE GENOMIC DNA]</scope>
    <source>
        <strain evidence="2">201800272</strain>
    </source>
</reference>
<accession>A0ABY2LZW7</accession>
<dbReference type="Proteomes" id="UP000298200">
    <property type="component" value="Unassembled WGS sequence"/>
</dbReference>
<dbReference type="EMBL" id="RQFU01000028">
    <property type="protein sequence ID" value="TGL16502.1"/>
    <property type="molecule type" value="Genomic_DNA"/>
</dbReference>
<dbReference type="NCBIfam" id="TIGR04325">
    <property type="entry name" value="MTase_LIC12133"/>
    <property type="match status" value="1"/>
</dbReference>
<sequence length="264" mass="31259">MISKIIRKILTFFNHKSIYWFRGNFDTWEMALASSSGYDSEQILDKVVEATREVVSGKAVFERDSVLFYKKDYSPVFLSMLYYVISRVENNLFVMDFGGSLGSVYFQNRELLSRLKRLEWSIIEQGLFVTSGKKLFENETLKFYYDLNEFSKEREANLVIFSSSLPYIKDWQEILKSVVDTNVKFILIDRTPFFEKESVKTRICVEYVPKEIYEGSYPVYIFNQNQFESILRANYNKVFEFNGIDSLQLKDEKIVFKGLLFERK</sequence>
<dbReference type="GO" id="GO:0008168">
    <property type="term" value="F:methyltransferase activity"/>
    <property type="evidence" value="ECO:0007669"/>
    <property type="project" value="UniProtKB-KW"/>
</dbReference>
<keyword evidence="2" id="KW-1185">Reference proteome</keyword>
<proteinExistence type="predicted"/>
<organism evidence="1 2">
    <name type="scientific">Leptospira yanagawae</name>
    <dbReference type="NCBI Taxonomy" id="293069"/>
    <lineage>
        <taxon>Bacteria</taxon>
        <taxon>Pseudomonadati</taxon>
        <taxon>Spirochaetota</taxon>
        <taxon>Spirochaetia</taxon>
        <taxon>Leptospirales</taxon>
        <taxon>Leptospiraceae</taxon>
        <taxon>Leptospira</taxon>
    </lineage>
</organism>
<gene>
    <name evidence="1" type="ORF">EHQ46_18490</name>
</gene>
<evidence type="ECO:0000313" key="2">
    <source>
        <dbReference type="Proteomes" id="UP000298200"/>
    </source>
</evidence>
<dbReference type="RefSeq" id="WP_167880788.1">
    <property type="nucleotide sequence ID" value="NZ_RQFU01000028.1"/>
</dbReference>
<protein>
    <submittedName>
        <fullName evidence="1">Methyltransferase, TIGR04325 family</fullName>
        <ecNumber evidence="1">2.1.1.-</ecNumber>
    </submittedName>
</protein>
<dbReference type="InterPro" id="IPR027612">
    <property type="entry name" value="Put_MTase_LIC12133"/>
</dbReference>